<dbReference type="GO" id="GO:0004439">
    <property type="term" value="F:phosphatidylinositol-4,5-bisphosphate 5-phosphatase activity"/>
    <property type="evidence" value="ECO:0007669"/>
    <property type="project" value="TreeGrafter"/>
</dbReference>
<gene>
    <name evidence="3" type="ORF">K490DRAFT_42928</name>
</gene>
<evidence type="ECO:0000256" key="1">
    <source>
        <dbReference type="SAM" id="MobiDB-lite"/>
    </source>
</evidence>
<dbReference type="Pfam" id="PF21310">
    <property type="entry name" value="OCRL-like_ASH"/>
    <property type="match status" value="1"/>
</dbReference>
<keyword evidence="4" id="KW-1185">Reference proteome</keyword>
<dbReference type="InterPro" id="IPR046985">
    <property type="entry name" value="IP5"/>
</dbReference>
<dbReference type="InterPro" id="IPR036691">
    <property type="entry name" value="Endo/exonu/phosph_ase_sf"/>
</dbReference>
<sequence>MPSSTASTTSLDQQIPGAFPATAPVSSSTPQSLFQAVHARRAEYVRPREIKIKVGTWNVAAFKGTDKDVGGWFVDGKGVEEALAGLAVSDPNELHNEPLEESGEEAREGVDEQEARRTKKESTLPENDNASIPGGEDIGLYALGLQEVVDINSATEALRPFTDPATAGKFKSALEEALPPGYKLVAEQQLIGLLLLIYASPSVAPEVRSVSTTSVGTGLMGYMGNKGAVTARIVLGETTRIAFINSHLAAGADNTSLERRNWDAAQIINRTKFDPIVDAMGVSQASGETLGEEDFAFWFGDLNYRLEGMPGEDVRRLLMLHTRDQYDLAQPSAADDESSFSDIKSQTSNNTHQEERIPAKFDPTSLQATLDSLLPHDELHQQIKKRKAFYDGWREGPIEFLPTYKYDVGTNGVFDSSEKRRCPSWCDRILYRTRQDKLAYEAKVQEEQEAKKRDEEMKKQGLDNGADEDVLFDYDPTTDGDDYDEFADDGGELQSVVTKEGFEDEIQLEYYTAHQRVLSSDHKPLDAVFRLKYDSVVPELKAKVHQEVARDLDRAENEGRPGITLIVDKDNGKRVDRDDDGSNFEGVNFGSTRYLESKRRNVTVANTGQVAATISFMIQSGTTQGGITQLTPWLSARFDRAPDAQPTEDGQPAYTLEPGDACTIELILKVSDMDLVRGLNDQTKQLDDILILRVSSGRDHFLPVRAEWLDTSFGRSIDKLIRIPEGGIRRLQGQKPTGDGSTSPTASMKDVGVKWSAPRELFRLTESAEDLVERVIAEWGMTEHEDGAAAPWDTPGGWPFAEQTWTLKDAAARDKIKSALIDAIDSDQPIDTAFEAETSSLVRLECLAEVLILFLKSLTDGVITAELWDKINTGYESQAKTRLQLAREEECAWILEGLAAVPGNHNVCFVLLTSMLARMANEIKGGLKTDATKSKSPTSPLAKRLTGTFTGRTRSVSEVQRAQKVEKELSAVMAEAMIKVPDMGAAKEKDKLFRRQRMNRVVEIFVGDGAV</sequence>
<feature type="compositionally biased region" description="Polar residues" evidence="1">
    <location>
        <begin position="1"/>
        <end position="13"/>
    </location>
</feature>
<dbReference type="Proteomes" id="UP000799776">
    <property type="component" value="Unassembled WGS sequence"/>
</dbReference>
<dbReference type="SUPFAM" id="SSF56219">
    <property type="entry name" value="DNase I-like"/>
    <property type="match status" value="1"/>
</dbReference>
<proteinExistence type="predicted"/>
<dbReference type="Gene3D" id="3.60.10.10">
    <property type="entry name" value="Endonuclease/exonuclease/phosphatase"/>
    <property type="match status" value="1"/>
</dbReference>
<dbReference type="EMBL" id="ML978722">
    <property type="protein sequence ID" value="KAF2086999.1"/>
    <property type="molecule type" value="Genomic_DNA"/>
</dbReference>
<dbReference type="InterPro" id="IPR013783">
    <property type="entry name" value="Ig-like_fold"/>
</dbReference>
<dbReference type="GO" id="GO:0046856">
    <property type="term" value="P:phosphatidylinositol dephosphorylation"/>
    <property type="evidence" value="ECO:0007669"/>
    <property type="project" value="InterPro"/>
</dbReference>
<feature type="region of interest" description="Disordered" evidence="1">
    <location>
        <begin position="330"/>
        <end position="356"/>
    </location>
</feature>
<feature type="compositionally biased region" description="Acidic residues" evidence="1">
    <location>
        <begin position="465"/>
        <end position="474"/>
    </location>
</feature>
<dbReference type="AlphaFoldDB" id="A0A9P4LWW6"/>
<feature type="region of interest" description="Disordered" evidence="1">
    <location>
        <begin position="447"/>
        <end position="474"/>
    </location>
</feature>
<feature type="compositionally biased region" description="Polar residues" evidence="1">
    <location>
        <begin position="340"/>
        <end position="351"/>
    </location>
</feature>
<feature type="compositionally biased region" description="Basic and acidic residues" evidence="1">
    <location>
        <begin position="447"/>
        <end position="461"/>
    </location>
</feature>
<name>A0A9P4LWW6_9PEZI</name>
<dbReference type="SMART" id="SM00128">
    <property type="entry name" value="IPPc"/>
    <property type="match status" value="1"/>
</dbReference>
<dbReference type="PANTHER" id="PTHR11200">
    <property type="entry name" value="INOSITOL 5-PHOSPHATASE"/>
    <property type="match status" value="1"/>
</dbReference>
<feature type="region of interest" description="Disordered" evidence="1">
    <location>
        <begin position="91"/>
        <end position="133"/>
    </location>
</feature>
<protein>
    <submittedName>
        <fullName evidence="3">DNase I-like protein</fullName>
    </submittedName>
</protein>
<accession>A0A9P4LWW6</accession>
<evidence type="ECO:0000313" key="3">
    <source>
        <dbReference type="EMBL" id="KAF2086999.1"/>
    </source>
</evidence>
<dbReference type="InterPro" id="IPR048869">
    <property type="entry name" value="OCRL-1_2_ASH"/>
</dbReference>
<dbReference type="InterPro" id="IPR000300">
    <property type="entry name" value="IPPc"/>
</dbReference>
<reference evidence="3" key="1">
    <citation type="journal article" date="2020" name="Stud. Mycol.">
        <title>101 Dothideomycetes genomes: a test case for predicting lifestyles and emergence of pathogens.</title>
        <authorList>
            <person name="Haridas S."/>
            <person name="Albert R."/>
            <person name="Binder M."/>
            <person name="Bloem J."/>
            <person name="Labutti K."/>
            <person name="Salamov A."/>
            <person name="Andreopoulos B."/>
            <person name="Baker S."/>
            <person name="Barry K."/>
            <person name="Bills G."/>
            <person name="Bluhm B."/>
            <person name="Cannon C."/>
            <person name="Castanera R."/>
            <person name="Culley D."/>
            <person name="Daum C."/>
            <person name="Ezra D."/>
            <person name="Gonzalez J."/>
            <person name="Henrissat B."/>
            <person name="Kuo A."/>
            <person name="Liang C."/>
            <person name="Lipzen A."/>
            <person name="Lutzoni F."/>
            <person name="Magnuson J."/>
            <person name="Mondo S."/>
            <person name="Nolan M."/>
            <person name="Ohm R."/>
            <person name="Pangilinan J."/>
            <person name="Park H.-J."/>
            <person name="Ramirez L."/>
            <person name="Alfaro M."/>
            <person name="Sun H."/>
            <person name="Tritt A."/>
            <person name="Yoshinaga Y."/>
            <person name="Zwiers L.-H."/>
            <person name="Turgeon B."/>
            <person name="Goodwin S."/>
            <person name="Spatafora J."/>
            <person name="Crous P."/>
            <person name="Grigoriev I."/>
        </authorList>
    </citation>
    <scope>NUCLEOTIDE SEQUENCE</scope>
    <source>
        <strain evidence="3">CBS 121410</strain>
    </source>
</reference>
<dbReference type="Gene3D" id="2.60.40.10">
    <property type="entry name" value="Immunoglobulins"/>
    <property type="match status" value="1"/>
</dbReference>
<evidence type="ECO:0000259" key="2">
    <source>
        <dbReference type="SMART" id="SM00128"/>
    </source>
</evidence>
<dbReference type="OrthoDB" id="7862313at2759"/>
<dbReference type="Pfam" id="PF22669">
    <property type="entry name" value="Exo_endo_phos2"/>
    <property type="match status" value="2"/>
</dbReference>
<feature type="compositionally biased region" description="Basic and acidic residues" evidence="1">
    <location>
        <begin position="92"/>
        <end position="123"/>
    </location>
</feature>
<feature type="domain" description="Inositol polyphosphate-related phosphatase" evidence="2">
    <location>
        <begin position="48"/>
        <end position="481"/>
    </location>
</feature>
<dbReference type="PANTHER" id="PTHR11200:SF300">
    <property type="entry name" value="TYPE II INOSITOL 1,4,5-TRISPHOSPHATE 5-PHOSPHATASE"/>
    <property type="match status" value="1"/>
</dbReference>
<comment type="caution">
    <text evidence="3">The sequence shown here is derived from an EMBL/GenBank/DDBJ whole genome shotgun (WGS) entry which is preliminary data.</text>
</comment>
<evidence type="ECO:0000313" key="4">
    <source>
        <dbReference type="Proteomes" id="UP000799776"/>
    </source>
</evidence>
<organism evidence="3 4">
    <name type="scientific">Saccharata proteae CBS 121410</name>
    <dbReference type="NCBI Taxonomy" id="1314787"/>
    <lineage>
        <taxon>Eukaryota</taxon>
        <taxon>Fungi</taxon>
        <taxon>Dikarya</taxon>
        <taxon>Ascomycota</taxon>
        <taxon>Pezizomycotina</taxon>
        <taxon>Dothideomycetes</taxon>
        <taxon>Dothideomycetes incertae sedis</taxon>
        <taxon>Botryosphaeriales</taxon>
        <taxon>Saccharataceae</taxon>
        <taxon>Saccharata</taxon>
    </lineage>
</organism>
<feature type="region of interest" description="Disordered" evidence="1">
    <location>
        <begin position="1"/>
        <end position="28"/>
    </location>
</feature>